<dbReference type="PANTHER" id="PTHR11831">
    <property type="entry name" value="30S 40S RIBOSOMAL PROTEIN"/>
    <property type="match status" value="1"/>
</dbReference>
<dbReference type="SMART" id="SM01390">
    <property type="entry name" value="Ribosomal_S4"/>
    <property type="match status" value="1"/>
</dbReference>
<dbReference type="NCBIfam" id="NF003717">
    <property type="entry name" value="PRK05327.1"/>
    <property type="match status" value="1"/>
</dbReference>
<keyword evidence="2 7" id="KW-0699">rRNA-binding</keyword>
<keyword evidence="5 7" id="KW-0687">Ribonucleoprotein</keyword>
<dbReference type="GO" id="GO:0015935">
    <property type="term" value="C:small ribosomal subunit"/>
    <property type="evidence" value="ECO:0007669"/>
    <property type="project" value="InterPro"/>
</dbReference>
<feature type="domain" description="RNA-binding S4" evidence="9">
    <location>
        <begin position="99"/>
        <end position="163"/>
    </location>
</feature>
<dbReference type="PANTHER" id="PTHR11831:SF4">
    <property type="entry name" value="SMALL RIBOSOMAL SUBUNIT PROTEIN US4M"/>
    <property type="match status" value="1"/>
</dbReference>
<evidence type="ECO:0000256" key="3">
    <source>
        <dbReference type="ARBA" id="ARBA00022884"/>
    </source>
</evidence>
<proteinExistence type="inferred from homology"/>
<dbReference type="Gene3D" id="3.10.290.10">
    <property type="entry name" value="RNA-binding S4 domain"/>
    <property type="match status" value="1"/>
</dbReference>
<dbReference type="InterPro" id="IPR022801">
    <property type="entry name" value="Ribosomal_uS4"/>
</dbReference>
<evidence type="ECO:0000259" key="9">
    <source>
        <dbReference type="SMART" id="SM00363"/>
    </source>
</evidence>
<dbReference type="NCBIfam" id="TIGR01017">
    <property type="entry name" value="rpsD_bact"/>
    <property type="match status" value="1"/>
</dbReference>
<evidence type="ECO:0000256" key="6">
    <source>
        <dbReference type="ARBA" id="ARBA00035254"/>
    </source>
</evidence>
<comment type="caution">
    <text evidence="11">The sequence shown here is derived from an EMBL/GenBank/DDBJ whole genome shotgun (WGS) entry which is preliminary data.</text>
</comment>
<dbReference type="PROSITE" id="PS50889">
    <property type="entry name" value="S4"/>
    <property type="match status" value="1"/>
</dbReference>
<evidence type="ECO:0000256" key="4">
    <source>
        <dbReference type="ARBA" id="ARBA00022980"/>
    </source>
</evidence>
<organism evidence="11 12">
    <name type="scientific">Eiseniibacteriota bacterium</name>
    <dbReference type="NCBI Taxonomy" id="2212470"/>
    <lineage>
        <taxon>Bacteria</taxon>
        <taxon>Candidatus Eiseniibacteriota</taxon>
    </lineage>
</organism>
<comment type="subunit">
    <text evidence="7">Part of the 30S ribosomal subunit. Contacts protein S5. The interaction surface between S4 and S5 is involved in control of translational fidelity.</text>
</comment>
<accession>A0A538TRU2</accession>
<dbReference type="Proteomes" id="UP000317691">
    <property type="component" value="Unassembled WGS sequence"/>
</dbReference>
<comment type="similarity">
    <text evidence="1 7 8">Belongs to the universal ribosomal protein uS4 family.</text>
</comment>
<dbReference type="HAMAP" id="MF_01306_B">
    <property type="entry name" value="Ribosomal_uS4_B"/>
    <property type="match status" value="1"/>
</dbReference>
<dbReference type="FunFam" id="1.10.1050.10:FF:000001">
    <property type="entry name" value="30S ribosomal protein S4"/>
    <property type="match status" value="1"/>
</dbReference>
<dbReference type="InterPro" id="IPR036986">
    <property type="entry name" value="S4_RNA-bd_sf"/>
</dbReference>
<sequence>MATYREAKCRLCRREGEKLFLKGTRCFTEKCAFERRGYAPGEHGKDRRPKETQYGVQLRMKQKTRRIYGVLEAQFRNYFAKAEHQKGVTGQNLLLALERRLDNLVFRLGFAPSRSAARQLVRHRHFTVNEHIVDIPSFSVRVGDEIRVRPGSKDSVAIQASLEASKSREMMSWLSLDAEKLSGRLLEYPTRGNIPTKVSEQLIVELYSK</sequence>
<dbReference type="GO" id="GO:0042274">
    <property type="term" value="P:ribosomal small subunit biogenesis"/>
    <property type="evidence" value="ECO:0007669"/>
    <property type="project" value="TreeGrafter"/>
</dbReference>
<dbReference type="Gene3D" id="1.10.1050.10">
    <property type="entry name" value="Ribosomal Protein S4 Delta 41, Chain A, domain 1"/>
    <property type="match status" value="1"/>
</dbReference>
<protein>
    <recommendedName>
        <fullName evidence="6 7">Small ribosomal subunit protein uS4</fullName>
    </recommendedName>
</protein>
<comment type="function">
    <text evidence="7">With S5 and S12 plays an important role in translational accuracy.</text>
</comment>
<dbReference type="InterPro" id="IPR005709">
    <property type="entry name" value="Ribosomal_uS4_bac-type"/>
</dbReference>
<evidence type="ECO:0000256" key="7">
    <source>
        <dbReference type="HAMAP-Rule" id="MF_01306"/>
    </source>
</evidence>
<dbReference type="SUPFAM" id="SSF55174">
    <property type="entry name" value="Alpha-L RNA-binding motif"/>
    <property type="match status" value="1"/>
</dbReference>
<dbReference type="AlphaFoldDB" id="A0A538TRU2"/>
<name>A0A538TRU2_UNCEI</name>
<evidence type="ECO:0000259" key="10">
    <source>
        <dbReference type="SMART" id="SM01390"/>
    </source>
</evidence>
<dbReference type="PROSITE" id="PS00632">
    <property type="entry name" value="RIBOSOMAL_S4"/>
    <property type="match status" value="1"/>
</dbReference>
<evidence type="ECO:0000256" key="2">
    <source>
        <dbReference type="ARBA" id="ARBA00022730"/>
    </source>
</evidence>
<dbReference type="GO" id="GO:0003735">
    <property type="term" value="F:structural constituent of ribosome"/>
    <property type="evidence" value="ECO:0007669"/>
    <property type="project" value="InterPro"/>
</dbReference>
<comment type="function">
    <text evidence="7">One of the primary rRNA binding proteins, it binds directly to 16S rRNA where it nucleates assembly of the body of the 30S subunit.</text>
</comment>
<evidence type="ECO:0000313" key="12">
    <source>
        <dbReference type="Proteomes" id="UP000317691"/>
    </source>
</evidence>
<reference evidence="11 12" key="1">
    <citation type="journal article" date="2019" name="Nat. Microbiol.">
        <title>Mediterranean grassland soil C-N compound turnover is dependent on rainfall and depth, and is mediated by genomically divergent microorganisms.</title>
        <authorList>
            <person name="Diamond S."/>
            <person name="Andeer P.F."/>
            <person name="Li Z."/>
            <person name="Crits-Christoph A."/>
            <person name="Burstein D."/>
            <person name="Anantharaman K."/>
            <person name="Lane K.R."/>
            <person name="Thomas B.C."/>
            <person name="Pan C."/>
            <person name="Northen T.R."/>
            <person name="Banfield J.F."/>
        </authorList>
    </citation>
    <scope>NUCLEOTIDE SEQUENCE [LARGE SCALE GENOMIC DNA]</scope>
    <source>
        <strain evidence="11">WS_9</strain>
    </source>
</reference>
<evidence type="ECO:0000256" key="8">
    <source>
        <dbReference type="RuleBase" id="RU003699"/>
    </source>
</evidence>
<dbReference type="InterPro" id="IPR018079">
    <property type="entry name" value="Ribosomal_uS4_CS"/>
</dbReference>
<dbReference type="Pfam" id="PF01479">
    <property type="entry name" value="S4"/>
    <property type="match status" value="1"/>
</dbReference>
<keyword evidence="3 7" id="KW-0694">RNA-binding</keyword>
<evidence type="ECO:0000313" key="11">
    <source>
        <dbReference type="EMBL" id="TMQ66342.1"/>
    </source>
</evidence>
<dbReference type="GO" id="GO:0006412">
    <property type="term" value="P:translation"/>
    <property type="evidence" value="ECO:0007669"/>
    <property type="project" value="UniProtKB-UniRule"/>
</dbReference>
<dbReference type="Pfam" id="PF00163">
    <property type="entry name" value="Ribosomal_S4"/>
    <property type="match status" value="1"/>
</dbReference>
<keyword evidence="4 7" id="KW-0689">Ribosomal protein</keyword>
<dbReference type="InterPro" id="IPR001912">
    <property type="entry name" value="Ribosomal_uS4_N"/>
</dbReference>
<evidence type="ECO:0000256" key="1">
    <source>
        <dbReference type="ARBA" id="ARBA00007465"/>
    </source>
</evidence>
<dbReference type="GO" id="GO:0019843">
    <property type="term" value="F:rRNA binding"/>
    <property type="evidence" value="ECO:0007669"/>
    <property type="project" value="UniProtKB-UniRule"/>
</dbReference>
<feature type="domain" description="Small ribosomal subunit protein uS4 N-terminal" evidence="10">
    <location>
        <begin position="3"/>
        <end position="98"/>
    </location>
</feature>
<dbReference type="InterPro" id="IPR002942">
    <property type="entry name" value="S4_RNA-bd"/>
</dbReference>
<gene>
    <name evidence="7 11" type="primary">rpsD</name>
    <name evidence="11" type="ORF">E6K79_03040</name>
</gene>
<evidence type="ECO:0000256" key="5">
    <source>
        <dbReference type="ARBA" id="ARBA00023274"/>
    </source>
</evidence>
<dbReference type="FunFam" id="3.10.290.10:FF:000001">
    <property type="entry name" value="30S ribosomal protein S4"/>
    <property type="match status" value="1"/>
</dbReference>
<dbReference type="CDD" id="cd00165">
    <property type="entry name" value="S4"/>
    <property type="match status" value="1"/>
</dbReference>
<dbReference type="SMART" id="SM00363">
    <property type="entry name" value="S4"/>
    <property type="match status" value="1"/>
</dbReference>
<dbReference type="EMBL" id="VBOZ01000009">
    <property type="protein sequence ID" value="TMQ66342.1"/>
    <property type="molecule type" value="Genomic_DNA"/>
</dbReference>